<dbReference type="GO" id="GO:0010041">
    <property type="term" value="P:response to iron(III) ion"/>
    <property type="evidence" value="ECO:0007669"/>
    <property type="project" value="TreeGrafter"/>
</dbReference>
<accession>A0A6L6Q601</accession>
<feature type="domain" description="Glycosyltransferase RgtA/B/C/D-like" evidence="9">
    <location>
        <begin position="74"/>
        <end position="235"/>
    </location>
</feature>
<dbReference type="Proteomes" id="UP000484015">
    <property type="component" value="Unassembled WGS sequence"/>
</dbReference>
<dbReference type="GO" id="GO:0009103">
    <property type="term" value="P:lipopolysaccharide biosynthetic process"/>
    <property type="evidence" value="ECO:0007669"/>
    <property type="project" value="UniProtKB-ARBA"/>
</dbReference>
<feature type="transmembrane region" description="Helical" evidence="8">
    <location>
        <begin position="365"/>
        <end position="383"/>
    </location>
</feature>
<keyword evidence="11" id="KW-1185">Reference proteome</keyword>
<protein>
    <submittedName>
        <fullName evidence="10">Phospholipid carrier-dependent glycosyltransferase</fullName>
    </submittedName>
</protein>
<keyword evidence="4 10" id="KW-0808">Transferase</keyword>
<feature type="transmembrane region" description="Helical" evidence="8">
    <location>
        <begin position="94"/>
        <end position="114"/>
    </location>
</feature>
<keyword evidence="7 8" id="KW-0472">Membrane</keyword>
<organism evidence="10 11">
    <name type="scientific">Pseudoduganella ginsengisoli</name>
    <dbReference type="NCBI Taxonomy" id="1462440"/>
    <lineage>
        <taxon>Bacteria</taxon>
        <taxon>Pseudomonadati</taxon>
        <taxon>Pseudomonadota</taxon>
        <taxon>Betaproteobacteria</taxon>
        <taxon>Burkholderiales</taxon>
        <taxon>Oxalobacteraceae</taxon>
        <taxon>Telluria group</taxon>
        <taxon>Pseudoduganella</taxon>
    </lineage>
</organism>
<feature type="transmembrane region" description="Helical" evidence="8">
    <location>
        <begin position="213"/>
        <end position="236"/>
    </location>
</feature>
<evidence type="ECO:0000256" key="7">
    <source>
        <dbReference type="ARBA" id="ARBA00023136"/>
    </source>
</evidence>
<dbReference type="PANTHER" id="PTHR33908:SF3">
    <property type="entry name" value="UNDECAPRENYL PHOSPHATE-ALPHA-4-AMINO-4-DEOXY-L-ARABINOSE ARABINOSYL TRANSFERASE"/>
    <property type="match status" value="1"/>
</dbReference>
<dbReference type="GO" id="GO:0005886">
    <property type="term" value="C:plasma membrane"/>
    <property type="evidence" value="ECO:0007669"/>
    <property type="project" value="UniProtKB-SubCell"/>
</dbReference>
<keyword evidence="3" id="KW-0328">Glycosyltransferase</keyword>
<evidence type="ECO:0000256" key="8">
    <source>
        <dbReference type="SAM" id="Phobius"/>
    </source>
</evidence>
<feature type="transmembrane region" description="Helical" evidence="8">
    <location>
        <begin position="312"/>
        <end position="329"/>
    </location>
</feature>
<evidence type="ECO:0000313" key="10">
    <source>
        <dbReference type="EMBL" id="MTW04834.1"/>
    </source>
</evidence>
<keyword evidence="2" id="KW-1003">Cell membrane</keyword>
<evidence type="ECO:0000256" key="1">
    <source>
        <dbReference type="ARBA" id="ARBA00004651"/>
    </source>
</evidence>
<feature type="transmembrane region" description="Helical" evidence="8">
    <location>
        <begin position="176"/>
        <end position="206"/>
    </location>
</feature>
<sequence>MQHARNDTAPSSSRWSAWMLAAVLVLLAARLWLMWAAALADTTEARYGELARQTAVHGYWLMPHMDAATPFFAKPPLSTWTSAASMSVFGVSEFAARLPALLLSALTAWIAVAFTRQLGQARRLPVLLILVTSPLFYVTAGTVMTDAVQMAVIFAAQYFAWRALNSGRAQGQRWRYAFWAMVGLGALAKGLATWALIGMPLLAYAVWQRQVRVFLGALWDLGGVALALAICVPWYVAAEQAYPGFLRYFIVGEHFARFLEPGWTGDRYGTAHRQPIGAEWVFWAGAILPWLGVFFNRLAILWSRQPTANAALTRYLWCAVLTPLLFFTFSRNIIWTYALTAVPPFAVLAAQWLEQADAARQRISAVGAMLGALAVLGGTPWIVQKVETQSDRMLATAYQRVATEGSILPYRCKPAFSSAFYGHDRIAFQPMPDPRGERYAVLDNSDVTRLNIPQERIVYTGNRRSLIRE</sequence>
<comment type="caution">
    <text evidence="10">The sequence shown here is derived from an EMBL/GenBank/DDBJ whole genome shotgun (WGS) entry which is preliminary data.</text>
</comment>
<gene>
    <name evidence="10" type="ORF">GM668_22420</name>
</gene>
<comment type="subcellular location">
    <subcellularLocation>
        <location evidence="1">Cell membrane</location>
        <topology evidence="1">Multi-pass membrane protein</topology>
    </subcellularLocation>
</comment>
<dbReference type="OrthoDB" id="9775035at2"/>
<dbReference type="RefSeq" id="WP_155441188.1">
    <property type="nucleotide sequence ID" value="NZ_WNLA01000018.1"/>
</dbReference>
<evidence type="ECO:0000256" key="3">
    <source>
        <dbReference type="ARBA" id="ARBA00022676"/>
    </source>
</evidence>
<dbReference type="GO" id="GO:0016763">
    <property type="term" value="F:pentosyltransferase activity"/>
    <property type="evidence" value="ECO:0007669"/>
    <property type="project" value="TreeGrafter"/>
</dbReference>
<dbReference type="EMBL" id="WNLA01000018">
    <property type="protein sequence ID" value="MTW04834.1"/>
    <property type="molecule type" value="Genomic_DNA"/>
</dbReference>
<dbReference type="AlphaFoldDB" id="A0A6L6Q601"/>
<evidence type="ECO:0000256" key="6">
    <source>
        <dbReference type="ARBA" id="ARBA00022989"/>
    </source>
</evidence>
<proteinExistence type="predicted"/>
<evidence type="ECO:0000256" key="5">
    <source>
        <dbReference type="ARBA" id="ARBA00022692"/>
    </source>
</evidence>
<feature type="transmembrane region" description="Helical" evidence="8">
    <location>
        <begin position="280"/>
        <end position="300"/>
    </location>
</feature>
<name>A0A6L6Q601_9BURK</name>
<dbReference type="InterPro" id="IPR038731">
    <property type="entry name" value="RgtA/B/C-like"/>
</dbReference>
<evidence type="ECO:0000313" key="11">
    <source>
        <dbReference type="Proteomes" id="UP000484015"/>
    </source>
</evidence>
<keyword evidence="6 8" id="KW-1133">Transmembrane helix</keyword>
<dbReference type="PANTHER" id="PTHR33908">
    <property type="entry name" value="MANNOSYLTRANSFERASE YKCB-RELATED"/>
    <property type="match status" value="1"/>
</dbReference>
<evidence type="ECO:0000256" key="4">
    <source>
        <dbReference type="ARBA" id="ARBA00022679"/>
    </source>
</evidence>
<feature type="transmembrane region" description="Helical" evidence="8">
    <location>
        <begin position="126"/>
        <end position="156"/>
    </location>
</feature>
<dbReference type="InterPro" id="IPR050297">
    <property type="entry name" value="LipidA_mod_glycosyltrf_83"/>
</dbReference>
<keyword evidence="5 8" id="KW-0812">Transmembrane</keyword>
<evidence type="ECO:0000256" key="2">
    <source>
        <dbReference type="ARBA" id="ARBA00022475"/>
    </source>
</evidence>
<reference evidence="10 11" key="1">
    <citation type="submission" date="2019-11" db="EMBL/GenBank/DDBJ databases">
        <title>Type strains purchased from KCTC, JCM and DSMZ.</title>
        <authorList>
            <person name="Lu H."/>
        </authorList>
    </citation>
    <scope>NUCLEOTIDE SEQUENCE [LARGE SCALE GENOMIC DNA]</scope>
    <source>
        <strain evidence="10 11">KCTC 42409</strain>
    </source>
</reference>
<dbReference type="Pfam" id="PF13231">
    <property type="entry name" value="PMT_2"/>
    <property type="match status" value="1"/>
</dbReference>
<evidence type="ECO:0000259" key="9">
    <source>
        <dbReference type="Pfam" id="PF13231"/>
    </source>
</evidence>